<dbReference type="AlphaFoldDB" id="A0A8J2ZGG4"/>
<proteinExistence type="predicted"/>
<reference evidence="1" key="2">
    <citation type="submission" date="2020-09" db="EMBL/GenBank/DDBJ databases">
        <authorList>
            <person name="Sun Q."/>
            <person name="Zhou Y."/>
        </authorList>
    </citation>
    <scope>NUCLEOTIDE SEQUENCE</scope>
    <source>
        <strain evidence="1">CGMCC 1.15762</strain>
    </source>
</reference>
<organism evidence="1 2">
    <name type="scientific">Salipiger pallidus</name>
    <dbReference type="NCBI Taxonomy" id="1775170"/>
    <lineage>
        <taxon>Bacteria</taxon>
        <taxon>Pseudomonadati</taxon>
        <taxon>Pseudomonadota</taxon>
        <taxon>Alphaproteobacteria</taxon>
        <taxon>Rhodobacterales</taxon>
        <taxon>Roseobacteraceae</taxon>
        <taxon>Salipiger</taxon>
    </lineage>
</organism>
<dbReference type="RefSeq" id="WP_188788081.1">
    <property type="nucleotide sequence ID" value="NZ_BMJV01000001.1"/>
</dbReference>
<evidence type="ECO:0000313" key="1">
    <source>
        <dbReference type="EMBL" id="GGG60287.1"/>
    </source>
</evidence>
<comment type="caution">
    <text evidence="1">The sequence shown here is derived from an EMBL/GenBank/DDBJ whole genome shotgun (WGS) entry which is preliminary data.</text>
</comment>
<accession>A0A8J2ZGG4</accession>
<dbReference type="Proteomes" id="UP000617145">
    <property type="component" value="Unassembled WGS sequence"/>
</dbReference>
<protein>
    <submittedName>
        <fullName evidence="1">Uncharacterized protein</fullName>
    </submittedName>
</protein>
<name>A0A8J2ZGG4_9RHOB</name>
<dbReference type="EMBL" id="BMJV01000001">
    <property type="protein sequence ID" value="GGG60287.1"/>
    <property type="molecule type" value="Genomic_DNA"/>
</dbReference>
<sequence>MTHAGWTLLEAQGAREVWQLELRSFPDKVDYRFRGEEYTELDGERTKVEETREFDTQTEALAWLTGETG</sequence>
<keyword evidence="2" id="KW-1185">Reference proteome</keyword>
<gene>
    <name evidence="1" type="ORF">GCM10011415_02750</name>
</gene>
<reference evidence="1" key="1">
    <citation type="journal article" date="2014" name="Int. J. Syst. Evol. Microbiol.">
        <title>Complete genome sequence of Corynebacterium casei LMG S-19264T (=DSM 44701T), isolated from a smear-ripened cheese.</title>
        <authorList>
            <consortium name="US DOE Joint Genome Institute (JGI-PGF)"/>
            <person name="Walter F."/>
            <person name="Albersmeier A."/>
            <person name="Kalinowski J."/>
            <person name="Ruckert C."/>
        </authorList>
    </citation>
    <scope>NUCLEOTIDE SEQUENCE</scope>
    <source>
        <strain evidence="1">CGMCC 1.15762</strain>
    </source>
</reference>
<evidence type="ECO:0000313" key="2">
    <source>
        <dbReference type="Proteomes" id="UP000617145"/>
    </source>
</evidence>